<proteinExistence type="inferred from homology"/>
<evidence type="ECO:0000256" key="4">
    <source>
        <dbReference type="ARBA" id="ARBA00013244"/>
    </source>
</evidence>
<dbReference type="GO" id="GO:0019432">
    <property type="term" value="P:triglyceride biosynthetic process"/>
    <property type="evidence" value="ECO:0007669"/>
    <property type="project" value="UniProtKB-UniPathway"/>
</dbReference>
<dbReference type="AlphaFoldDB" id="A0A6M4GUU4"/>
<keyword evidence="5" id="KW-0444">Lipid biosynthesis</keyword>
<evidence type="ECO:0000256" key="9">
    <source>
        <dbReference type="ARBA" id="ARBA00023315"/>
    </source>
</evidence>
<dbReference type="PANTHER" id="PTHR31650:SF1">
    <property type="entry name" value="WAX ESTER SYNTHASE_DIACYLGLYCEROL ACYLTRANSFERASE 4-RELATED"/>
    <property type="match status" value="1"/>
</dbReference>
<evidence type="ECO:0000256" key="1">
    <source>
        <dbReference type="ARBA" id="ARBA00004771"/>
    </source>
</evidence>
<evidence type="ECO:0000259" key="12">
    <source>
        <dbReference type="Pfam" id="PF03007"/>
    </source>
</evidence>
<dbReference type="NCBIfam" id="TIGR02946">
    <property type="entry name" value="acyl_WS_DGAT"/>
    <property type="match status" value="1"/>
</dbReference>
<gene>
    <name evidence="14" type="primary">wax-dgaT</name>
    <name evidence="14" type="ORF">DSM104443_02172</name>
</gene>
<evidence type="ECO:0000256" key="7">
    <source>
        <dbReference type="ARBA" id="ARBA00022798"/>
    </source>
</evidence>
<keyword evidence="7" id="KW-0319">Glycerol metabolism</keyword>
<evidence type="ECO:0000256" key="6">
    <source>
        <dbReference type="ARBA" id="ARBA00022679"/>
    </source>
</evidence>
<dbReference type="Gene3D" id="3.30.559.10">
    <property type="entry name" value="Chloramphenicol acetyltransferase-like domain"/>
    <property type="match status" value="1"/>
</dbReference>
<evidence type="ECO:0000256" key="10">
    <source>
        <dbReference type="ARBA" id="ARBA00048109"/>
    </source>
</evidence>
<dbReference type="GO" id="GO:0004144">
    <property type="term" value="F:diacylglycerol O-acyltransferase activity"/>
    <property type="evidence" value="ECO:0007669"/>
    <property type="project" value="UniProtKB-EC"/>
</dbReference>
<evidence type="ECO:0000256" key="5">
    <source>
        <dbReference type="ARBA" id="ARBA00022516"/>
    </source>
</evidence>
<evidence type="ECO:0000313" key="14">
    <source>
        <dbReference type="EMBL" id="QJR11101.1"/>
    </source>
</evidence>
<comment type="pathway">
    <text evidence="1">Glycerolipid metabolism; triacylglycerol biosynthesis.</text>
</comment>
<comment type="catalytic activity">
    <reaction evidence="10">
        <text>an acyl-CoA + a 1,2-diacyl-sn-glycerol = a triacyl-sn-glycerol + CoA</text>
        <dbReference type="Rhea" id="RHEA:10868"/>
        <dbReference type="ChEBI" id="CHEBI:17815"/>
        <dbReference type="ChEBI" id="CHEBI:57287"/>
        <dbReference type="ChEBI" id="CHEBI:58342"/>
        <dbReference type="ChEBI" id="CHEBI:64615"/>
        <dbReference type="EC" id="2.3.1.20"/>
    </reaction>
</comment>
<reference evidence="14 15" key="1">
    <citation type="submission" date="2020-04" db="EMBL/GenBank/DDBJ databases">
        <title>Usitatibacter rugosus gen. nov., sp. nov. and Usitatibacter palustris sp. nov., novel members of Usitatibacteraceae fam. nov. within the order Nitrosomonadales isolated from soil.</title>
        <authorList>
            <person name="Huber K.J."/>
            <person name="Neumann-Schaal M."/>
            <person name="Geppert A."/>
            <person name="Luckner M."/>
            <person name="Wanner G."/>
            <person name="Overmann J."/>
        </authorList>
    </citation>
    <scope>NUCLEOTIDE SEQUENCE [LARGE SCALE GENOMIC DNA]</scope>
    <source>
        <strain evidence="14 15">0125_3</strain>
    </source>
</reference>
<name>A0A6M4GUU4_9PROT</name>
<accession>A0A6M4GUU4</accession>
<feature type="region of interest" description="Disordered" evidence="11">
    <location>
        <begin position="476"/>
        <end position="530"/>
    </location>
</feature>
<feature type="domain" description="O-acyltransferase WSD1 C-terminal" evidence="13">
    <location>
        <begin position="321"/>
        <end position="462"/>
    </location>
</feature>
<dbReference type="Proteomes" id="UP000501534">
    <property type="component" value="Chromosome"/>
</dbReference>
<dbReference type="GO" id="GO:0005886">
    <property type="term" value="C:plasma membrane"/>
    <property type="evidence" value="ECO:0007669"/>
    <property type="project" value="TreeGrafter"/>
</dbReference>
<feature type="compositionally biased region" description="Low complexity" evidence="11">
    <location>
        <begin position="515"/>
        <end position="524"/>
    </location>
</feature>
<dbReference type="KEGG" id="uru:DSM104443_02172"/>
<evidence type="ECO:0000256" key="3">
    <source>
        <dbReference type="ARBA" id="ARBA00009587"/>
    </source>
</evidence>
<sequence>MTIKRERISGVDTAWLRMEHPTNLMMIVGVMMFEAKLDLEAVKRIIASRFLAYRRFRQKAVQDATGAWWEEDADFDIDSHVHRTGLPGRGGKAELEAFVSDLASTPLDFAKPLWQFHVVDNYQGGSALVIRIHHCYADGIALVQVLLSLTAGTPEASLETETEEIDTADTADADFWGQILKPVAGALENAGRIGKDLAGQARAFAANPQAASDTLQGALGKGLGFAGEIAKLATMGQDSQTRFKGALGVRKRVAWADPLPLDEVKVMGKALGCSINDVLLSMVAGALRDYLEEHGDPVDDVNIRAVVPVNLRPGGDGHKLGNRFGLVFLDLPVGVDHPLERLYELRRRMRELKGSYQPLLALGLLNAVGYGPRVIQEQVTHLLGQNASAVMTNVPGPAAPLYFAGERITEQNFWVPQSGSIGMGVSILSYDGRIQFGVITDVGLVPDPNEIVGRFGDEYNKLMWLTLMSPWGENQEEEAPVTQVSGASSGEHKTRAKAKGTTAKLSKNSQAEGEAPAPDAAPIPKRFRNL</sequence>
<dbReference type="UniPathway" id="UPA00282"/>
<evidence type="ECO:0000256" key="2">
    <source>
        <dbReference type="ARBA" id="ARBA00005189"/>
    </source>
</evidence>
<dbReference type="InterPro" id="IPR004255">
    <property type="entry name" value="O-acyltransferase_WSD1_N"/>
</dbReference>
<dbReference type="Pfam" id="PF06974">
    <property type="entry name" value="WS_DGAT_C"/>
    <property type="match status" value="1"/>
</dbReference>
<dbReference type="EMBL" id="CP053069">
    <property type="protein sequence ID" value="QJR11101.1"/>
    <property type="molecule type" value="Genomic_DNA"/>
</dbReference>
<protein>
    <recommendedName>
        <fullName evidence="4">diacylglycerol O-acyltransferase</fullName>
        <ecNumber evidence="4">2.3.1.20</ecNumber>
    </recommendedName>
</protein>
<evidence type="ECO:0000259" key="13">
    <source>
        <dbReference type="Pfam" id="PF06974"/>
    </source>
</evidence>
<dbReference type="InterPro" id="IPR023213">
    <property type="entry name" value="CAT-like_dom_sf"/>
</dbReference>
<organism evidence="14 15">
    <name type="scientific">Usitatibacter rugosus</name>
    <dbReference type="NCBI Taxonomy" id="2732067"/>
    <lineage>
        <taxon>Bacteria</taxon>
        <taxon>Pseudomonadati</taxon>
        <taxon>Pseudomonadota</taxon>
        <taxon>Betaproteobacteria</taxon>
        <taxon>Nitrosomonadales</taxon>
        <taxon>Usitatibacteraceae</taxon>
        <taxon>Usitatibacter</taxon>
    </lineage>
</organism>
<keyword evidence="6 14" id="KW-0808">Transferase</keyword>
<keyword evidence="9 14" id="KW-0012">Acyltransferase</keyword>
<keyword evidence="15" id="KW-1185">Reference proteome</keyword>
<comment type="similarity">
    <text evidence="3">Belongs to the long-chain O-acyltransferase family.</text>
</comment>
<dbReference type="SUPFAM" id="SSF52777">
    <property type="entry name" value="CoA-dependent acyltransferases"/>
    <property type="match status" value="2"/>
</dbReference>
<dbReference type="PANTHER" id="PTHR31650">
    <property type="entry name" value="O-ACYLTRANSFERASE (WSD1-LIKE) FAMILY PROTEIN"/>
    <property type="match status" value="1"/>
</dbReference>
<evidence type="ECO:0000256" key="11">
    <source>
        <dbReference type="SAM" id="MobiDB-lite"/>
    </source>
</evidence>
<dbReference type="InterPro" id="IPR045034">
    <property type="entry name" value="O-acyltransferase_WSD1-like"/>
</dbReference>
<dbReference type="GO" id="GO:0006071">
    <property type="term" value="P:glycerol metabolic process"/>
    <property type="evidence" value="ECO:0007669"/>
    <property type="project" value="UniProtKB-KW"/>
</dbReference>
<keyword evidence="8" id="KW-0443">Lipid metabolism</keyword>
<dbReference type="InterPro" id="IPR014292">
    <property type="entry name" value="Acyl_transf_WS/DGAT"/>
</dbReference>
<comment type="pathway">
    <text evidence="2">Lipid metabolism.</text>
</comment>
<dbReference type="RefSeq" id="WP_171092151.1">
    <property type="nucleotide sequence ID" value="NZ_CP053069.1"/>
</dbReference>
<dbReference type="EC" id="2.3.1.20" evidence="4"/>
<feature type="domain" description="O-acyltransferase WSD1-like N-terminal" evidence="12">
    <location>
        <begin position="9"/>
        <end position="278"/>
    </location>
</feature>
<dbReference type="Pfam" id="PF03007">
    <property type="entry name" value="WS_DGAT_cat"/>
    <property type="match status" value="1"/>
</dbReference>
<evidence type="ECO:0000313" key="15">
    <source>
        <dbReference type="Proteomes" id="UP000501534"/>
    </source>
</evidence>
<evidence type="ECO:0000256" key="8">
    <source>
        <dbReference type="ARBA" id="ARBA00023098"/>
    </source>
</evidence>
<dbReference type="InterPro" id="IPR009721">
    <property type="entry name" value="O-acyltransferase_WSD1_C"/>
</dbReference>